<dbReference type="RefSeq" id="WP_085787505.1">
    <property type="nucleotide sequence ID" value="NZ_CP019938.1"/>
</dbReference>
<evidence type="ECO:0000256" key="3">
    <source>
        <dbReference type="ARBA" id="ARBA00022741"/>
    </source>
</evidence>
<dbReference type="InterPro" id="IPR017871">
    <property type="entry name" value="ABC_transporter-like_CS"/>
</dbReference>
<keyword evidence="6" id="KW-0614">Plasmid</keyword>
<reference evidence="6 7" key="1">
    <citation type="submission" date="2017-02" db="EMBL/GenBank/DDBJ databases">
        <title>Ketogulonicigenium robustum SPU B003 Genome sequencing and assembly.</title>
        <authorList>
            <person name="Li Y."/>
            <person name="Liu L."/>
            <person name="Wang C."/>
            <person name="Zhang M."/>
            <person name="Zhang T."/>
            <person name="Zhang Y."/>
        </authorList>
    </citation>
    <scope>NUCLEOTIDE SEQUENCE [LARGE SCALE GENOMIC DNA]</scope>
    <source>
        <strain evidence="6 7">SPU_B003</strain>
        <plasmid evidence="6 7">unnamed1</plasmid>
    </source>
</reference>
<dbReference type="GO" id="GO:0005524">
    <property type="term" value="F:ATP binding"/>
    <property type="evidence" value="ECO:0007669"/>
    <property type="project" value="UniProtKB-KW"/>
</dbReference>
<dbReference type="SUPFAM" id="SSF52540">
    <property type="entry name" value="P-loop containing nucleoside triphosphate hydrolases"/>
    <property type="match status" value="1"/>
</dbReference>
<evidence type="ECO:0000256" key="2">
    <source>
        <dbReference type="ARBA" id="ARBA00022448"/>
    </source>
</evidence>
<dbReference type="AlphaFoldDB" id="A0A1W6P3L0"/>
<evidence type="ECO:0000256" key="4">
    <source>
        <dbReference type="ARBA" id="ARBA00022840"/>
    </source>
</evidence>
<geneLocation type="plasmid" evidence="6">
    <name>unnamed1</name>
</geneLocation>
<comment type="similarity">
    <text evidence="1">Belongs to the ABC transporter superfamily.</text>
</comment>
<name>A0A1W6P3L0_9RHOB</name>
<dbReference type="PROSITE" id="PS50893">
    <property type="entry name" value="ABC_TRANSPORTER_2"/>
    <property type="match status" value="1"/>
</dbReference>
<sequence length="256" mass="26962">MERLAPLSARDLTIGHGTRVLAQQINFALQAHEIMALLGPNGVGKTTLMRTLLGLTPALAGAVYVQGEDLSTLPRRSVARHLAHVPQQLSTAFAYSALDIVLMGASSRLGPFDRPGKADIAAAETALDRLGIMDLAAQPVTRLSGGQRQLVLIARALTQGARCILMDEPTASLDIANRRAVDAAIRSLAAQGTAVLLSSHDPDQAVALADHVLLLGRDGVIAQGATDETLTAAALSDLYGTQLQTGTRPDGNRYFY</sequence>
<keyword evidence="4 6" id="KW-0067">ATP-binding</keyword>
<keyword evidence="7" id="KW-1185">Reference proteome</keyword>
<dbReference type="InterPro" id="IPR003593">
    <property type="entry name" value="AAA+_ATPase"/>
</dbReference>
<dbReference type="InterPro" id="IPR003439">
    <property type="entry name" value="ABC_transporter-like_ATP-bd"/>
</dbReference>
<dbReference type="Pfam" id="PF00005">
    <property type="entry name" value="ABC_tran"/>
    <property type="match status" value="1"/>
</dbReference>
<feature type="domain" description="ABC transporter" evidence="5">
    <location>
        <begin position="7"/>
        <end position="242"/>
    </location>
</feature>
<keyword evidence="3" id="KW-0547">Nucleotide-binding</keyword>
<dbReference type="OrthoDB" id="9805601at2"/>
<accession>A0A1W6P3L0</accession>
<evidence type="ECO:0000259" key="5">
    <source>
        <dbReference type="PROSITE" id="PS50893"/>
    </source>
</evidence>
<dbReference type="Proteomes" id="UP000242447">
    <property type="component" value="Plasmid unnamed1"/>
</dbReference>
<dbReference type="EMBL" id="CP019938">
    <property type="protein sequence ID" value="ARO15927.1"/>
    <property type="molecule type" value="Genomic_DNA"/>
</dbReference>
<dbReference type="PANTHER" id="PTHR42794">
    <property type="entry name" value="HEMIN IMPORT ATP-BINDING PROTEIN HMUV"/>
    <property type="match status" value="1"/>
</dbReference>
<evidence type="ECO:0000313" key="7">
    <source>
        <dbReference type="Proteomes" id="UP000242447"/>
    </source>
</evidence>
<dbReference type="KEGG" id="kro:BVG79_p1000125"/>
<evidence type="ECO:0000256" key="1">
    <source>
        <dbReference type="ARBA" id="ARBA00005417"/>
    </source>
</evidence>
<organism evidence="6 7">
    <name type="scientific">Ketogulonicigenium robustum</name>
    <dbReference type="NCBI Taxonomy" id="92947"/>
    <lineage>
        <taxon>Bacteria</taxon>
        <taxon>Pseudomonadati</taxon>
        <taxon>Pseudomonadota</taxon>
        <taxon>Alphaproteobacteria</taxon>
        <taxon>Rhodobacterales</taxon>
        <taxon>Roseobacteraceae</taxon>
        <taxon>Ketogulonicigenium</taxon>
    </lineage>
</organism>
<keyword evidence="2" id="KW-0813">Transport</keyword>
<gene>
    <name evidence="6" type="primary">fhuC</name>
    <name evidence="6" type="ORF">BVG79_p1000125</name>
</gene>
<dbReference type="EC" id="3.6.3.34" evidence="6"/>
<dbReference type="GO" id="GO:0016887">
    <property type="term" value="F:ATP hydrolysis activity"/>
    <property type="evidence" value="ECO:0007669"/>
    <property type="project" value="InterPro"/>
</dbReference>
<protein>
    <submittedName>
        <fullName evidence="6">Iron complex transport system ATP-binding protein</fullName>
        <ecNumber evidence="6">3.6.3.34</ecNumber>
    </submittedName>
</protein>
<proteinExistence type="inferred from homology"/>
<dbReference type="FunFam" id="3.40.50.300:FF:000134">
    <property type="entry name" value="Iron-enterobactin ABC transporter ATP-binding protein"/>
    <property type="match status" value="1"/>
</dbReference>
<dbReference type="Gene3D" id="3.40.50.300">
    <property type="entry name" value="P-loop containing nucleotide triphosphate hydrolases"/>
    <property type="match status" value="1"/>
</dbReference>
<keyword evidence="6" id="KW-0378">Hydrolase</keyword>
<dbReference type="PROSITE" id="PS00211">
    <property type="entry name" value="ABC_TRANSPORTER_1"/>
    <property type="match status" value="1"/>
</dbReference>
<dbReference type="SMART" id="SM00382">
    <property type="entry name" value="AAA"/>
    <property type="match status" value="1"/>
</dbReference>
<dbReference type="InterPro" id="IPR027417">
    <property type="entry name" value="P-loop_NTPase"/>
</dbReference>
<dbReference type="PANTHER" id="PTHR42794:SF2">
    <property type="entry name" value="ABC TRANSPORTER ATP-BINDING PROTEIN"/>
    <property type="match status" value="1"/>
</dbReference>
<evidence type="ECO:0000313" key="6">
    <source>
        <dbReference type="EMBL" id="ARO15927.1"/>
    </source>
</evidence>